<keyword evidence="3" id="KW-1185">Reference proteome</keyword>
<dbReference type="InterPro" id="IPR033913">
    <property type="entry name" value="MTH1175_dom"/>
</dbReference>
<evidence type="ECO:0000313" key="2">
    <source>
        <dbReference type="EMBL" id="SMC58961.1"/>
    </source>
</evidence>
<accession>A0A1W2AET4</accession>
<dbReference type="PANTHER" id="PTHR42983:SF1">
    <property type="entry name" value="IRON-MOLYBDENUM PROTEIN"/>
    <property type="match status" value="1"/>
</dbReference>
<dbReference type="EMBL" id="FWXY01000005">
    <property type="protein sequence ID" value="SMC58961.1"/>
    <property type="molecule type" value="Genomic_DNA"/>
</dbReference>
<reference evidence="2 3" key="1">
    <citation type="submission" date="2017-04" db="EMBL/GenBank/DDBJ databases">
        <authorList>
            <person name="Afonso C.L."/>
            <person name="Miller P.J."/>
            <person name="Scott M.A."/>
            <person name="Spackman E."/>
            <person name="Goraichik I."/>
            <person name="Dimitrov K.M."/>
            <person name="Suarez D.L."/>
            <person name="Swayne D.E."/>
        </authorList>
    </citation>
    <scope>NUCLEOTIDE SEQUENCE [LARGE SCALE GENOMIC DNA]</scope>
    <source>
        <strain evidence="2 3">DSM 3385</strain>
    </source>
</reference>
<feature type="domain" description="Dinitrogenase iron-molybdenum cofactor biosynthesis" evidence="1">
    <location>
        <begin position="14"/>
        <end position="100"/>
    </location>
</feature>
<dbReference type="PANTHER" id="PTHR42983">
    <property type="entry name" value="DINITROGENASE IRON-MOLYBDENUM COFACTOR PROTEIN-RELATED"/>
    <property type="match status" value="1"/>
</dbReference>
<proteinExistence type="predicted"/>
<dbReference type="RefSeq" id="WP_084067468.1">
    <property type="nucleotide sequence ID" value="NZ_FWXY01000005.1"/>
</dbReference>
<organism evidence="2 3">
    <name type="scientific">Desulfocicer vacuolatum DSM 3385</name>
    <dbReference type="NCBI Taxonomy" id="1121400"/>
    <lineage>
        <taxon>Bacteria</taxon>
        <taxon>Pseudomonadati</taxon>
        <taxon>Thermodesulfobacteriota</taxon>
        <taxon>Desulfobacteria</taxon>
        <taxon>Desulfobacterales</taxon>
        <taxon>Desulfobacteraceae</taxon>
        <taxon>Desulfocicer</taxon>
    </lineage>
</organism>
<dbReference type="AlphaFoldDB" id="A0A1W2AET4"/>
<dbReference type="InterPro" id="IPR036105">
    <property type="entry name" value="DiNase_FeMo-co_biosyn_sf"/>
</dbReference>
<evidence type="ECO:0000259" key="1">
    <source>
        <dbReference type="Pfam" id="PF02579"/>
    </source>
</evidence>
<dbReference type="Proteomes" id="UP000192418">
    <property type="component" value="Unassembled WGS sequence"/>
</dbReference>
<protein>
    <submittedName>
        <fullName evidence="2">Predicted Fe-Mo cluster-binding protein, NifX family</fullName>
    </submittedName>
</protein>
<dbReference type="SUPFAM" id="SSF53146">
    <property type="entry name" value="Nitrogenase accessory factor-like"/>
    <property type="match status" value="1"/>
</dbReference>
<sequence>MKAAFPTNSENGLQSEVYNHFGSAAFFILVDTDTQTHEVLENKDKDHAHGQCQPLKALGDIKTDAIVVGGIGKGALNKLLAGGVKTYRAVEGTVQENLDLLNGGKLSEFLPGQTCKGHALGGGCAH</sequence>
<gene>
    <name evidence="2" type="ORF">SAMN02746065_10512</name>
</gene>
<dbReference type="STRING" id="1121400.SAMN02746065_10512"/>
<dbReference type="Pfam" id="PF02579">
    <property type="entry name" value="Nitro_FeMo-Co"/>
    <property type="match status" value="1"/>
</dbReference>
<dbReference type="OrthoDB" id="9807451at2"/>
<evidence type="ECO:0000313" key="3">
    <source>
        <dbReference type="Proteomes" id="UP000192418"/>
    </source>
</evidence>
<dbReference type="InterPro" id="IPR003731">
    <property type="entry name" value="Di-Nase_FeMo-co_biosynth"/>
</dbReference>
<dbReference type="CDD" id="cd00851">
    <property type="entry name" value="MTH1175"/>
    <property type="match status" value="1"/>
</dbReference>
<name>A0A1W2AET4_9BACT</name>
<dbReference type="Gene3D" id="3.30.420.130">
    <property type="entry name" value="Dinitrogenase iron-molybdenum cofactor biosynthesis domain"/>
    <property type="match status" value="1"/>
</dbReference>